<evidence type="ECO:0000259" key="1">
    <source>
        <dbReference type="Pfam" id="PF01636"/>
    </source>
</evidence>
<dbReference type="Gene3D" id="3.90.1200.10">
    <property type="match status" value="1"/>
</dbReference>
<dbReference type="InterPro" id="IPR011009">
    <property type="entry name" value="Kinase-like_dom_sf"/>
</dbReference>
<dbReference type="AlphaFoldDB" id="D6XB20"/>
<dbReference type="InterPro" id="IPR002575">
    <property type="entry name" value="Aminoglycoside_PTrfase"/>
</dbReference>
<sequence>MHAQDALSTAGPDGVLGLCGAALALLHSLDPADLGYPCKPGEGRLVHGDFGPQNVLLDHAGTSVAAVIDWEFSRLGNPLEDLAMAEWVIRTHHPELAGHLSSFYRAYGARPDWPARKEAMVRLCHGFRDFCVQWGDPEAVAMWDQRISATEGFRE</sequence>
<accession>D6XB20</accession>
<dbReference type="HOGENOM" id="CLU_105423_0_0_11"/>
<gene>
    <name evidence="2" type="ORF">SSEG_11223</name>
</gene>
<proteinExistence type="predicted"/>
<keyword evidence="3" id="KW-1185">Reference proteome</keyword>
<organism evidence="2 3">
    <name type="scientific">Streptomyces sviceus (strain ATCC 29083 / DSM 924 / JCM 4929 / NBRC 13980 / NCIMB 11184 / NRRL 5439 / UC 5370)</name>
    <dbReference type="NCBI Taxonomy" id="463191"/>
    <lineage>
        <taxon>Bacteria</taxon>
        <taxon>Bacillati</taxon>
        <taxon>Actinomycetota</taxon>
        <taxon>Actinomycetes</taxon>
        <taxon>Kitasatosporales</taxon>
        <taxon>Streptomycetaceae</taxon>
        <taxon>Streptomyces</taxon>
    </lineage>
</organism>
<evidence type="ECO:0000313" key="2">
    <source>
        <dbReference type="EMBL" id="EFH28969.1"/>
    </source>
</evidence>
<dbReference type="Pfam" id="PF01636">
    <property type="entry name" value="APH"/>
    <property type="match status" value="1"/>
</dbReference>
<dbReference type="Proteomes" id="UP000002785">
    <property type="component" value="Chromosome"/>
</dbReference>
<name>D6XB20_STRX2</name>
<protein>
    <recommendedName>
        <fullName evidence="1">Aminoglycoside phosphotransferase domain-containing protein</fullName>
    </recommendedName>
</protein>
<feature type="domain" description="Aminoglycoside phosphotransferase" evidence="1">
    <location>
        <begin position="40"/>
        <end position="117"/>
    </location>
</feature>
<dbReference type="EMBL" id="CM000951">
    <property type="protein sequence ID" value="EFH28969.1"/>
    <property type="molecule type" value="Genomic_DNA"/>
</dbReference>
<dbReference type="eggNOG" id="COG3173">
    <property type="taxonomic scope" value="Bacteria"/>
</dbReference>
<dbReference type="SUPFAM" id="SSF56112">
    <property type="entry name" value="Protein kinase-like (PK-like)"/>
    <property type="match status" value="1"/>
</dbReference>
<reference evidence="2" key="1">
    <citation type="submission" date="2009-10" db="EMBL/GenBank/DDBJ databases">
        <title>The genome sequence of Streptomyces sviceus strain ATCC 29083.</title>
        <authorList>
            <consortium name="The Broad Institute Genome Sequencing Platform"/>
            <consortium name="Broad Institute Microbial Sequencing Center"/>
            <person name="Fischbach M."/>
            <person name="Godfrey P."/>
            <person name="Ward D."/>
            <person name="Young S."/>
            <person name="Zeng Q."/>
            <person name="Koehrsen M."/>
            <person name="Alvarado L."/>
            <person name="Berlin A.M."/>
            <person name="Bochicchio J."/>
            <person name="Borenstein D."/>
            <person name="Chapman S.B."/>
            <person name="Chen Z."/>
            <person name="Engels R."/>
            <person name="Freedman E."/>
            <person name="Gellesch M."/>
            <person name="Goldberg J."/>
            <person name="Griggs A."/>
            <person name="Gujja S."/>
            <person name="Heilman E.R."/>
            <person name="Heiman D.I."/>
            <person name="Hepburn T.A."/>
            <person name="Howarth C."/>
            <person name="Jen D."/>
            <person name="Larson L."/>
            <person name="Lewis B."/>
            <person name="Mehta T."/>
            <person name="Park D."/>
            <person name="Pearson M."/>
            <person name="Richards J."/>
            <person name="Roberts A."/>
            <person name="Saif S."/>
            <person name="Shea T.D."/>
            <person name="Shenoy N."/>
            <person name="Sisk P."/>
            <person name="Stolte C."/>
            <person name="Sykes S.N."/>
            <person name="Thomson T."/>
            <person name="Walk T."/>
            <person name="White J."/>
            <person name="Yandava C."/>
            <person name="Straight P."/>
            <person name="Clardy J."/>
            <person name="Hung D."/>
            <person name="Kolter R."/>
            <person name="Mekalanos J."/>
            <person name="Walker S."/>
            <person name="Walsh C.T."/>
            <person name="Wieland-Brown L.C."/>
            <person name="Haas B."/>
            <person name="Nusbaum C."/>
            <person name="Birren B."/>
        </authorList>
    </citation>
    <scope>NUCLEOTIDE SEQUENCE [LARGE SCALE GENOMIC DNA]</scope>
    <source>
        <strain evidence="2">ATCC 29083</strain>
    </source>
</reference>
<evidence type="ECO:0000313" key="3">
    <source>
        <dbReference type="Proteomes" id="UP000002785"/>
    </source>
</evidence>